<evidence type="ECO:0000259" key="6">
    <source>
        <dbReference type="Pfam" id="PF19289"/>
    </source>
</evidence>
<dbReference type="PANTHER" id="PTHR30624">
    <property type="entry name" value="UNCHARACTERIZED PROTEIN TLDD AND PMBA"/>
    <property type="match status" value="1"/>
</dbReference>
<dbReference type="InterPro" id="IPR025502">
    <property type="entry name" value="TldD"/>
</dbReference>
<dbReference type="PIRSF" id="PIRSF004919">
    <property type="entry name" value="TldD"/>
    <property type="match status" value="1"/>
</dbReference>
<dbReference type="PATRIC" id="fig|2754.20.peg.1371"/>
<protein>
    <submittedName>
        <fullName evidence="8">Peptidase U62</fullName>
    </submittedName>
</protein>
<evidence type="ECO:0000256" key="1">
    <source>
        <dbReference type="ARBA" id="ARBA00005836"/>
    </source>
</evidence>
<dbReference type="EMBL" id="JMKI01000051">
    <property type="protein sequence ID" value="KEJ91348.1"/>
    <property type="molecule type" value="Genomic_DNA"/>
</dbReference>
<dbReference type="InterPro" id="IPR045570">
    <property type="entry name" value="Metalloprtase-TldD/E_cen_dom"/>
</dbReference>
<comment type="similarity">
    <text evidence="1">Belongs to the peptidase U62 family.</text>
</comment>
<evidence type="ECO:0000259" key="7">
    <source>
        <dbReference type="Pfam" id="PF19290"/>
    </source>
</evidence>
<keyword evidence="3" id="KW-0378">Hydrolase</keyword>
<dbReference type="Gene3D" id="3.30.2290.10">
    <property type="entry name" value="PmbA/TldD superfamily"/>
    <property type="match status" value="1"/>
</dbReference>
<dbReference type="InterPro" id="IPR051463">
    <property type="entry name" value="Peptidase_U62_metallo"/>
</dbReference>
<dbReference type="GO" id="GO:0006508">
    <property type="term" value="P:proteolysis"/>
    <property type="evidence" value="ECO:0007669"/>
    <property type="project" value="UniProtKB-KW"/>
</dbReference>
<evidence type="ECO:0000259" key="5">
    <source>
        <dbReference type="Pfam" id="PF01523"/>
    </source>
</evidence>
<dbReference type="InterPro" id="IPR002510">
    <property type="entry name" value="Metalloprtase-TldD/E_N"/>
</dbReference>
<organism evidence="8 9">
    <name type="scientific">Synergistes jonesii</name>
    <dbReference type="NCBI Taxonomy" id="2754"/>
    <lineage>
        <taxon>Bacteria</taxon>
        <taxon>Thermotogati</taxon>
        <taxon>Synergistota</taxon>
        <taxon>Synergistia</taxon>
        <taxon>Synergistales</taxon>
        <taxon>Synergistaceae</taxon>
        <taxon>Synergistes</taxon>
    </lineage>
</organism>
<dbReference type="Pfam" id="PF01523">
    <property type="entry name" value="PmbA_TldD_1st"/>
    <property type="match status" value="1"/>
</dbReference>
<evidence type="ECO:0000256" key="3">
    <source>
        <dbReference type="ARBA" id="ARBA00022801"/>
    </source>
</evidence>
<dbReference type="OrthoDB" id="9803213at2"/>
<dbReference type="Pfam" id="PF19289">
    <property type="entry name" value="PmbA_TldD_3rd"/>
    <property type="match status" value="1"/>
</dbReference>
<feature type="domain" description="Metalloprotease TldD/E C-terminal" evidence="6">
    <location>
        <begin position="220"/>
        <end position="451"/>
    </location>
</feature>
<feature type="domain" description="Metalloprotease TldD/E N-terminal" evidence="5">
    <location>
        <begin position="23"/>
        <end position="86"/>
    </location>
</feature>
<dbReference type="PANTHER" id="PTHR30624:SF4">
    <property type="entry name" value="METALLOPROTEASE TLDD"/>
    <property type="match status" value="1"/>
</dbReference>
<dbReference type="eggNOG" id="COG0312">
    <property type="taxonomic scope" value="Bacteria"/>
</dbReference>
<evidence type="ECO:0000313" key="8">
    <source>
        <dbReference type="EMBL" id="KEJ91348.1"/>
    </source>
</evidence>
<keyword evidence="2" id="KW-0645">Protease</keyword>
<keyword evidence="4" id="KW-0482">Metalloprotease</keyword>
<dbReference type="InterPro" id="IPR036059">
    <property type="entry name" value="TldD/PmbA_sf"/>
</dbReference>
<dbReference type="AlphaFoldDB" id="A0A073ILY8"/>
<gene>
    <name evidence="8" type="ORF">EH55_10915</name>
</gene>
<dbReference type="STRING" id="2754.EH55_10915"/>
<comment type="caution">
    <text evidence="8">The sequence shown here is derived from an EMBL/GenBank/DDBJ whole genome shotgun (WGS) entry which is preliminary data.</text>
</comment>
<evidence type="ECO:0000256" key="2">
    <source>
        <dbReference type="ARBA" id="ARBA00022670"/>
    </source>
</evidence>
<dbReference type="GO" id="GO:0005829">
    <property type="term" value="C:cytosol"/>
    <property type="evidence" value="ECO:0007669"/>
    <property type="project" value="TreeGrafter"/>
</dbReference>
<evidence type="ECO:0000313" key="9">
    <source>
        <dbReference type="Proteomes" id="UP000027665"/>
    </source>
</evidence>
<dbReference type="SUPFAM" id="SSF111283">
    <property type="entry name" value="Putative modulator of DNA gyrase, PmbA/TldD"/>
    <property type="match status" value="1"/>
</dbReference>
<reference evidence="8 9" key="1">
    <citation type="submission" date="2014-04" db="EMBL/GenBank/DDBJ databases">
        <title>Draft Genome Sequence of Synergistes jonesii.</title>
        <authorList>
            <person name="Coil D.A."/>
            <person name="Eisen J.A."/>
            <person name="Holland-Moritz H.E."/>
        </authorList>
    </citation>
    <scope>NUCLEOTIDE SEQUENCE [LARGE SCALE GENOMIC DNA]</scope>
    <source>
        <strain evidence="8 9">78-1</strain>
    </source>
</reference>
<dbReference type="RefSeq" id="WP_037978144.1">
    <property type="nucleotide sequence ID" value="NZ_JMKI01000051.1"/>
</dbReference>
<feature type="domain" description="Metalloprotease TldD/E central" evidence="7">
    <location>
        <begin position="113"/>
        <end position="212"/>
    </location>
</feature>
<dbReference type="InterPro" id="IPR045569">
    <property type="entry name" value="Metalloprtase-TldD/E_C"/>
</dbReference>
<name>A0A073ILY8_9BACT</name>
<accession>A0A073ILY8</accession>
<dbReference type="InterPro" id="IPR035068">
    <property type="entry name" value="TldD/PmbA_N"/>
</dbReference>
<sequence>MSDKFEFLHDSIKKALKGGADYADIYIQSGEGHSLHYEDGKIDEISSSISDGAGSRIIIGGKTFYSHTPGNALAQVSSSFVDCAESASIAGIKASDSHRPLIDRETPMAPPSAEFFREMDDAVKKEADCIRQTSYRYSLLHRRFAVVKPDGATAFDARFYSSFSVQVIVEKDGVLQTGRERRCFSLPEKDFWETSAPLEIAETALRRAVLMLGARACPAGVMNVLMDGEAGGTIVHEACGHGLEADIVEKDSSVYRGRIGEKVAQENVTMVDDATLAGLYGSFRCDDEGTPAERTILIENGVLKRYMTDVLSSWLYGMPLTGNGRRESYRSVPVPRMSNTFLLPGRDDFDEMLARAEKGLYVKKMGGGEVDPTSGDFVFHVTEGYLIEKGRIGEPVRGAILTGNGPAALANISALGHNLVMDPGICGKAGQSVPVTDGQPSMLIEGLTVGGSEV</sequence>
<dbReference type="GO" id="GO:0008237">
    <property type="term" value="F:metallopeptidase activity"/>
    <property type="evidence" value="ECO:0007669"/>
    <property type="project" value="UniProtKB-KW"/>
</dbReference>
<evidence type="ECO:0000256" key="4">
    <source>
        <dbReference type="ARBA" id="ARBA00023049"/>
    </source>
</evidence>
<proteinExistence type="inferred from homology"/>
<dbReference type="GeneID" id="90984498"/>
<dbReference type="Proteomes" id="UP000027665">
    <property type="component" value="Unassembled WGS sequence"/>
</dbReference>
<keyword evidence="9" id="KW-1185">Reference proteome</keyword>
<dbReference type="Pfam" id="PF19290">
    <property type="entry name" value="PmbA_TldD_2nd"/>
    <property type="match status" value="1"/>
</dbReference>